<sequence length="158" mass="18666">MKFKNEKLIRLLLIVLLLIVFIVQTAASRNFLNKKELLQSQIKNQRLQNEKLKRKYKNQLKLRPDLRNKAVTLKKNTAEIIEQSKKLNLVLVDLSSAQTELNLNLKGDFHSILKFIQYLELEQNQLEITEFKIKNNGNKLFFFLKLKNELIKNEKNSS</sequence>
<dbReference type="EMBL" id="FOHG01000001">
    <property type="protein sequence ID" value="SES62045.1"/>
    <property type="molecule type" value="Genomic_DNA"/>
</dbReference>
<evidence type="ECO:0000313" key="6">
    <source>
        <dbReference type="EMBL" id="SES62045.1"/>
    </source>
</evidence>
<evidence type="ECO:0000313" key="13">
    <source>
        <dbReference type="Proteomes" id="UP000295472"/>
    </source>
</evidence>
<evidence type="ECO:0000313" key="3">
    <source>
        <dbReference type="EMBL" id="SDB99704.1"/>
    </source>
</evidence>
<dbReference type="EMBL" id="FNBJ01000001">
    <property type="protein sequence ID" value="SDE67992.1"/>
    <property type="molecule type" value="Genomic_DNA"/>
</dbReference>
<dbReference type="EMBL" id="SOEF01000008">
    <property type="protein sequence ID" value="TDX45370.1"/>
    <property type="molecule type" value="Genomic_DNA"/>
</dbReference>
<dbReference type="AlphaFoldDB" id="A0A1G6HZR6"/>
<evidence type="ECO:0000313" key="10">
    <source>
        <dbReference type="Proteomes" id="UP000198945"/>
    </source>
</evidence>
<organism evidence="3 15">
    <name type="scientific">Halanaerobium congolense</name>
    <dbReference type="NCBI Taxonomy" id="54121"/>
    <lineage>
        <taxon>Bacteria</taxon>
        <taxon>Bacillati</taxon>
        <taxon>Bacillota</taxon>
        <taxon>Clostridia</taxon>
        <taxon>Halanaerobiales</taxon>
        <taxon>Halanaerobiaceae</taxon>
        <taxon>Halanaerobium</taxon>
    </lineage>
</organism>
<dbReference type="Proteomes" id="UP000247389">
    <property type="component" value="Unassembled WGS sequence"/>
</dbReference>
<keyword evidence="11" id="KW-1185">Reference proteome</keyword>
<evidence type="ECO:0000313" key="2">
    <source>
        <dbReference type="EMBL" id="PXV65974.1"/>
    </source>
</evidence>
<evidence type="ECO:0000313" key="7">
    <source>
        <dbReference type="EMBL" id="TDS31707.1"/>
    </source>
</evidence>
<evidence type="ECO:0000313" key="4">
    <source>
        <dbReference type="EMBL" id="SDE67992.1"/>
    </source>
</evidence>
<accession>A0A1G6HZR6</accession>
<reference evidence="8 13" key="4">
    <citation type="submission" date="2019-03" db="EMBL/GenBank/DDBJ databases">
        <title>Subsurface microbial communities from deep shales in Ohio and West Virginia, USA.</title>
        <authorList>
            <person name="Wrighton K."/>
        </authorList>
    </citation>
    <scope>NUCLEOTIDE SEQUENCE [LARGE SCALE GENOMIC DNA]</scope>
    <source>
        <strain evidence="8 13">DSMZ 11287</strain>
        <strain evidence="2 12">MSL28</strain>
    </source>
</reference>
<dbReference type="EMBL" id="FMYT01000001">
    <property type="protein sequence ID" value="SDB99704.1"/>
    <property type="molecule type" value="Genomic_DNA"/>
</dbReference>
<reference evidence="7 14" key="3">
    <citation type="submission" date="2019-03" db="EMBL/GenBank/DDBJ databases">
        <title>Deep subsurface shale carbon reservoir microbial communities from Ohio and West Virginia, USA.</title>
        <authorList>
            <person name="Wrighton K."/>
        </authorList>
    </citation>
    <scope>NUCLEOTIDE SEQUENCE [LARGE SCALE GENOMIC DNA]</scope>
    <source>
        <strain evidence="7 14">UTICA-S4D12</strain>
    </source>
</reference>
<dbReference type="Proteomes" id="UP000295472">
    <property type="component" value="Unassembled WGS sequence"/>
</dbReference>
<dbReference type="GeneID" id="57012295"/>
<reference evidence="5 10" key="1">
    <citation type="submission" date="2016-10" db="EMBL/GenBank/DDBJ databases">
        <authorList>
            <person name="de Groot N.N."/>
        </authorList>
    </citation>
    <scope>NUCLEOTIDE SEQUENCE [LARGE SCALE GENOMIC DNA]</scope>
    <source>
        <strain evidence="5 10">WG7</strain>
    </source>
</reference>
<dbReference type="Proteomes" id="UP000198612">
    <property type="component" value="Unassembled WGS sequence"/>
</dbReference>
<evidence type="ECO:0000313" key="15">
    <source>
        <dbReference type="Proteomes" id="UP000324896"/>
    </source>
</evidence>
<evidence type="ECO:0000313" key="8">
    <source>
        <dbReference type="EMBL" id="TDX45370.1"/>
    </source>
</evidence>
<evidence type="ECO:0000313" key="11">
    <source>
        <dbReference type="Proteomes" id="UP000199519"/>
    </source>
</evidence>
<evidence type="ECO:0000313" key="5">
    <source>
        <dbReference type="EMBL" id="SDI04259.1"/>
    </source>
</evidence>
<dbReference type="Proteomes" id="UP000198945">
    <property type="component" value="Unassembled WGS sequence"/>
</dbReference>
<evidence type="ECO:0000313" key="9">
    <source>
        <dbReference type="Proteomes" id="UP000198612"/>
    </source>
</evidence>
<dbReference type="OrthoDB" id="2112973at2"/>
<dbReference type="EMBL" id="SOAA01000009">
    <property type="protein sequence ID" value="TDS31707.1"/>
    <property type="molecule type" value="Genomic_DNA"/>
</dbReference>
<dbReference type="Proteomes" id="UP000295758">
    <property type="component" value="Unassembled WGS sequence"/>
</dbReference>
<dbReference type="STRING" id="54121.SAMN04515653_10780"/>
<dbReference type="Proteomes" id="UP000199519">
    <property type="component" value="Unassembled WGS sequence"/>
</dbReference>
<name>A0A1G6HZR6_9FIRM</name>
<gene>
    <name evidence="7" type="ORF">BY453_10912</name>
    <name evidence="8" type="ORF">C7954_10863</name>
    <name evidence="2" type="ORF">C8C78_11224</name>
    <name evidence="3" type="ORF">SAMN04488597_101218</name>
    <name evidence="4" type="ORF">SAMN04488598_10188</name>
    <name evidence="6" type="ORF">SAMN04515652_101203</name>
    <name evidence="5" type="ORF">SAMN04515654_10160</name>
</gene>
<proteinExistence type="predicted"/>
<feature type="coiled-coil region" evidence="1">
    <location>
        <begin position="35"/>
        <end position="69"/>
    </location>
</feature>
<dbReference type="EMBL" id="FNEH01000001">
    <property type="protein sequence ID" value="SDI04259.1"/>
    <property type="molecule type" value="Genomic_DNA"/>
</dbReference>
<protein>
    <submittedName>
        <fullName evidence="3">Uncharacterized protein</fullName>
    </submittedName>
</protein>
<evidence type="ECO:0000256" key="1">
    <source>
        <dbReference type="SAM" id="Coils"/>
    </source>
</evidence>
<evidence type="ECO:0000313" key="12">
    <source>
        <dbReference type="Proteomes" id="UP000247389"/>
    </source>
</evidence>
<dbReference type="Proteomes" id="UP000324896">
    <property type="component" value="Unassembled WGS sequence"/>
</dbReference>
<reference evidence="9 11" key="2">
    <citation type="submission" date="2016-10" db="EMBL/GenBank/DDBJ databases">
        <authorList>
            <person name="Varghese N."/>
            <person name="Submissions S."/>
        </authorList>
    </citation>
    <scope>NUCLEOTIDE SEQUENCE [LARGE SCALE GENOMIC DNA]</scope>
    <source>
        <strain evidence="3 15">WG10</strain>
        <strain evidence="4 11">WG2</strain>
        <strain evidence="6 9">WG5</strain>
    </source>
</reference>
<keyword evidence="1" id="KW-0175">Coiled coil</keyword>
<dbReference type="RefSeq" id="WP_073155794.1">
    <property type="nucleotide sequence ID" value="NZ_FMYT01000001.1"/>
</dbReference>
<evidence type="ECO:0000313" key="14">
    <source>
        <dbReference type="Proteomes" id="UP000295758"/>
    </source>
</evidence>
<dbReference type="EMBL" id="QICM01000012">
    <property type="protein sequence ID" value="PXV65974.1"/>
    <property type="molecule type" value="Genomic_DNA"/>
</dbReference>